<dbReference type="InterPro" id="IPR029052">
    <property type="entry name" value="Metallo-depent_PP-like"/>
</dbReference>
<dbReference type="Pfam" id="PF12850">
    <property type="entry name" value="Metallophos_2"/>
    <property type="match status" value="1"/>
</dbReference>
<evidence type="ECO:0000259" key="2">
    <source>
        <dbReference type="Pfam" id="PF12850"/>
    </source>
</evidence>
<dbReference type="InterPro" id="IPR050126">
    <property type="entry name" value="Ap4A_hydrolase"/>
</dbReference>
<reference evidence="3" key="1">
    <citation type="submission" date="2022-10" db="EMBL/GenBank/DDBJ databases">
        <title>Chitiniphilus purpureus sp. nov., a novel chitin-degrading bacterium isolated from crawfish pond sediment.</title>
        <authorList>
            <person name="Li K."/>
        </authorList>
    </citation>
    <scope>NUCLEOTIDE SEQUENCE</scope>
    <source>
        <strain evidence="3">CD1</strain>
    </source>
</reference>
<dbReference type="PIRSF" id="PIRSF000883">
    <property type="entry name" value="Pesterase_MJ0912"/>
    <property type="match status" value="1"/>
</dbReference>
<proteinExistence type="inferred from homology"/>
<dbReference type="EMBL" id="CP106753">
    <property type="protein sequence ID" value="UXY15337.1"/>
    <property type="molecule type" value="Genomic_DNA"/>
</dbReference>
<organism evidence="3 4">
    <name type="scientific">Chitiniphilus purpureus</name>
    <dbReference type="NCBI Taxonomy" id="2981137"/>
    <lineage>
        <taxon>Bacteria</taxon>
        <taxon>Pseudomonadati</taxon>
        <taxon>Pseudomonadota</taxon>
        <taxon>Betaproteobacteria</taxon>
        <taxon>Neisseriales</taxon>
        <taxon>Chitinibacteraceae</taxon>
        <taxon>Chitiniphilus</taxon>
    </lineage>
</organism>
<sequence>MKLALLSDIHGNLPALQAVMADAQTRGATAFANLGDNLSGPLWPRETAEYLMHQSWPQLAGNHERQLLQFDPARHGASDAYAHTRLTPAIIGWLQSLPATCRPTPDILLCHGTPHDDLTYLLETVSAPQTMGLATPGQIRARLGSTAASLIACGHSHVPRVVMLDGSTLVNPGSVGLPAYLGDHPYPHRVENGAPHARYAIASRSGTHWAVELIAVPYEYERSAAKAQQEGRLDWQCALTSGYLH</sequence>
<dbReference type="InterPro" id="IPR011152">
    <property type="entry name" value="Pesterase_MJ0912"/>
</dbReference>
<name>A0ABY6DLU4_9NEIS</name>
<feature type="domain" description="Calcineurin-like phosphoesterase" evidence="2">
    <location>
        <begin position="1"/>
        <end position="178"/>
    </location>
</feature>
<protein>
    <submittedName>
        <fullName evidence="3">Metallophosphatase family protein</fullName>
    </submittedName>
</protein>
<evidence type="ECO:0000256" key="1">
    <source>
        <dbReference type="ARBA" id="ARBA00008950"/>
    </source>
</evidence>
<gene>
    <name evidence="3" type="ORF">N8I74_18800</name>
</gene>
<dbReference type="PANTHER" id="PTHR42850">
    <property type="entry name" value="METALLOPHOSPHOESTERASE"/>
    <property type="match status" value="1"/>
</dbReference>
<evidence type="ECO:0000313" key="3">
    <source>
        <dbReference type="EMBL" id="UXY15337.1"/>
    </source>
</evidence>
<dbReference type="RefSeq" id="WP_263124743.1">
    <property type="nucleotide sequence ID" value="NZ_CP106753.1"/>
</dbReference>
<dbReference type="Proteomes" id="UP001061302">
    <property type="component" value="Chromosome"/>
</dbReference>
<comment type="similarity">
    <text evidence="1">Belongs to the metallophosphoesterase superfamily. YfcE family.</text>
</comment>
<dbReference type="Gene3D" id="3.60.21.10">
    <property type="match status" value="1"/>
</dbReference>
<dbReference type="PANTHER" id="PTHR42850:SF2">
    <property type="entry name" value="BLL5683 PROTEIN"/>
    <property type="match status" value="1"/>
</dbReference>
<keyword evidence="4" id="KW-1185">Reference proteome</keyword>
<accession>A0ABY6DLU4</accession>
<evidence type="ECO:0000313" key="4">
    <source>
        <dbReference type="Proteomes" id="UP001061302"/>
    </source>
</evidence>
<dbReference type="InterPro" id="IPR024654">
    <property type="entry name" value="Calcineurin-like_PHP_lpxH"/>
</dbReference>
<dbReference type="SUPFAM" id="SSF56300">
    <property type="entry name" value="Metallo-dependent phosphatases"/>
    <property type="match status" value="1"/>
</dbReference>